<keyword evidence="1" id="KW-0433">Leucine-rich repeat</keyword>
<dbReference type="Proteomes" id="UP001046870">
    <property type="component" value="Chromosome 2"/>
</dbReference>
<keyword evidence="3" id="KW-1133">Transmembrane helix</keyword>
<dbReference type="InterPro" id="IPR032675">
    <property type="entry name" value="LRR_dom_sf"/>
</dbReference>
<dbReference type="InterPro" id="IPR003591">
    <property type="entry name" value="Leu-rich_rpt_typical-subtyp"/>
</dbReference>
<accession>A0A9D3QCW6</accession>
<keyword evidence="5" id="KW-1185">Reference proteome</keyword>
<evidence type="ECO:0000313" key="5">
    <source>
        <dbReference type="Proteomes" id="UP001046870"/>
    </source>
</evidence>
<organism evidence="4 5">
    <name type="scientific">Megalops atlanticus</name>
    <name type="common">Tarpon</name>
    <name type="synonym">Clupea gigantea</name>
    <dbReference type="NCBI Taxonomy" id="7932"/>
    <lineage>
        <taxon>Eukaryota</taxon>
        <taxon>Metazoa</taxon>
        <taxon>Chordata</taxon>
        <taxon>Craniata</taxon>
        <taxon>Vertebrata</taxon>
        <taxon>Euteleostomi</taxon>
        <taxon>Actinopterygii</taxon>
        <taxon>Neopterygii</taxon>
        <taxon>Teleostei</taxon>
        <taxon>Elopiformes</taxon>
        <taxon>Megalopidae</taxon>
        <taxon>Megalops</taxon>
    </lineage>
</organism>
<dbReference type="OrthoDB" id="676979at2759"/>
<dbReference type="SMART" id="SM00369">
    <property type="entry name" value="LRR_TYP"/>
    <property type="match status" value="12"/>
</dbReference>
<dbReference type="PANTHER" id="PTHR24366:SF96">
    <property type="entry name" value="LEUCINE RICH REPEAT CONTAINING 53"/>
    <property type="match status" value="1"/>
</dbReference>
<dbReference type="EMBL" id="JAFDVH010000002">
    <property type="protein sequence ID" value="KAG7487513.1"/>
    <property type="molecule type" value="Genomic_DNA"/>
</dbReference>
<dbReference type="Pfam" id="PF13855">
    <property type="entry name" value="LRR_8"/>
    <property type="match status" value="2"/>
</dbReference>
<evidence type="ECO:0000256" key="1">
    <source>
        <dbReference type="ARBA" id="ARBA00022614"/>
    </source>
</evidence>
<name>A0A9D3QCW6_MEGAT</name>
<gene>
    <name evidence="4" type="ORF">MATL_G00024370</name>
</gene>
<keyword evidence="2" id="KW-0677">Repeat</keyword>
<evidence type="ECO:0000256" key="2">
    <source>
        <dbReference type="ARBA" id="ARBA00022737"/>
    </source>
</evidence>
<dbReference type="AlphaFoldDB" id="A0A9D3QCW6"/>
<dbReference type="SUPFAM" id="SSF52058">
    <property type="entry name" value="L domain-like"/>
    <property type="match status" value="2"/>
</dbReference>
<dbReference type="SMART" id="SM00364">
    <property type="entry name" value="LRR_BAC"/>
    <property type="match status" value="3"/>
</dbReference>
<dbReference type="PANTHER" id="PTHR24366">
    <property type="entry name" value="IG(IMMUNOGLOBULIN) AND LRR(LEUCINE RICH REPEAT) DOMAINS"/>
    <property type="match status" value="1"/>
</dbReference>
<proteinExistence type="predicted"/>
<keyword evidence="3" id="KW-0472">Membrane</keyword>
<dbReference type="Gene3D" id="3.80.10.10">
    <property type="entry name" value="Ribonuclease Inhibitor"/>
    <property type="match status" value="5"/>
</dbReference>
<comment type="caution">
    <text evidence="4">The sequence shown here is derived from an EMBL/GenBank/DDBJ whole genome shotgun (WGS) entry which is preliminary data.</text>
</comment>
<evidence type="ECO:0000313" key="4">
    <source>
        <dbReference type="EMBL" id="KAG7487513.1"/>
    </source>
</evidence>
<keyword evidence="3" id="KW-0812">Transmembrane</keyword>
<evidence type="ECO:0008006" key="6">
    <source>
        <dbReference type="Google" id="ProtNLM"/>
    </source>
</evidence>
<protein>
    <recommendedName>
        <fullName evidence="6">Negative regulator of reactive oxygen species</fullName>
    </recommendedName>
</protein>
<dbReference type="Pfam" id="PF00560">
    <property type="entry name" value="LRR_1"/>
    <property type="match status" value="3"/>
</dbReference>
<dbReference type="PROSITE" id="PS51450">
    <property type="entry name" value="LRR"/>
    <property type="match status" value="5"/>
</dbReference>
<evidence type="ECO:0000256" key="3">
    <source>
        <dbReference type="SAM" id="Phobius"/>
    </source>
</evidence>
<sequence length="761" mass="85198">MGPQGMPCPGHCRHCDFHLPLVCSVYVKVKSVAEQPAALLRRSAGEQRCTVETWSPVQPSEAWRILTNPPADGLKMPVPGFLPCLLVFVLGPVWDLLMPASCHPQHSTCRLASKTALCNGCQLSAVPKDLPGNIEELQLSNNHIRIFQNSCLSSYPVLRVLRCANSLLDTIEPDVFLGSCHIESLNLAENNLHAGYQQTGQALRTLSQLRTLDLSANGLTEDMVSVLLDNMTSLESLSLSRNILLRLDEATFHDLHQLRELNLERNLLFEIDGAFGNLLKLQRLNLAYNGLPCLVNFQLTRLVELNASNNMIEWFISNQDVEETFDLETLDLSNNNLLFFPFLPTRSRIQTLLLSNNRMSFYEHLADNTSPNWTTSVQFFNLMGNMTNVTAKLWDETLHGGISTLNLLDLTGNQVGYLPQGFLNKMPSLSRLKLRTNCLESLEISPEELPTSLYELDVSNNRLTELQANLSSLRELSNLTHLNLSLNDLQSLPPRLFSNLPSLSTVDLSYNSVGICSAGDSFAPGLSDCAVWRNMASLRQLYLAGCNLRHLPPSAFERTSITHLDLSNNPEIRIGQGALTDLSRTLQHLGLGRTGLQDFDFTPFRHLKYLNFSSNSITRLPQSLLSLDLTLLDLRDNRLTTIPSQQASTLAQTVRTLFLGGNPFNCCQLEWYRTLEEAKTVNIEDQVDVTCLHFTHGRHRVQLLRGLVCGDGSVELSWFYIVLLLSACLSLVGIAVIFMLTFRPRLLPKAIKKKCWRPTSY</sequence>
<feature type="transmembrane region" description="Helical" evidence="3">
    <location>
        <begin position="718"/>
        <end position="742"/>
    </location>
</feature>
<reference evidence="4" key="1">
    <citation type="submission" date="2021-01" db="EMBL/GenBank/DDBJ databases">
        <authorList>
            <person name="Zahm M."/>
            <person name="Roques C."/>
            <person name="Cabau C."/>
            <person name="Klopp C."/>
            <person name="Donnadieu C."/>
            <person name="Jouanno E."/>
            <person name="Lampietro C."/>
            <person name="Louis A."/>
            <person name="Herpin A."/>
            <person name="Echchiki A."/>
            <person name="Berthelot C."/>
            <person name="Parey E."/>
            <person name="Roest-Crollius H."/>
            <person name="Braasch I."/>
            <person name="Postlethwait J."/>
            <person name="Bobe J."/>
            <person name="Montfort J."/>
            <person name="Bouchez O."/>
            <person name="Begum T."/>
            <person name="Mejri S."/>
            <person name="Adams A."/>
            <person name="Chen W.-J."/>
            <person name="Guiguen Y."/>
        </authorList>
    </citation>
    <scope>NUCLEOTIDE SEQUENCE</scope>
    <source>
        <strain evidence="4">YG-15Mar2019-1</strain>
        <tissue evidence="4">Brain</tissue>
    </source>
</reference>
<dbReference type="InterPro" id="IPR001611">
    <property type="entry name" value="Leu-rich_rpt"/>
</dbReference>